<dbReference type="SUPFAM" id="SSF49452">
    <property type="entry name" value="Starch-binding domain-like"/>
    <property type="match status" value="3"/>
</dbReference>
<evidence type="ECO:0000256" key="1">
    <source>
        <dbReference type="ARBA" id="ARBA00000548"/>
    </source>
</evidence>
<protein>
    <recommendedName>
        <fullName evidence="2">alpha-amylase</fullName>
        <ecNumber evidence="2">3.2.1.1</ecNumber>
    </recommendedName>
    <alternativeName>
        <fullName evidence="4">1,4-alpha-D-glucan glucanohydrolase</fullName>
    </alternativeName>
</protein>
<dbReference type="SUPFAM" id="SSF49478">
    <property type="entry name" value="Cna protein B-type domain"/>
    <property type="match status" value="2"/>
</dbReference>
<name>A0A147F6W7_MICTE</name>
<comment type="caution">
    <text evidence="5">The sequence shown here is derived from an EMBL/GenBank/DDBJ whole genome shotgun (WGS) entry which is preliminary data.</text>
</comment>
<reference evidence="5 6" key="1">
    <citation type="journal article" date="2016" name="Front. Microbiol.">
        <title>Genomic Resource of Rice Seed Associated Bacteria.</title>
        <authorList>
            <person name="Midha S."/>
            <person name="Bansal K."/>
            <person name="Sharma S."/>
            <person name="Kumar N."/>
            <person name="Patil P.P."/>
            <person name="Chaudhry V."/>
            <person name="Patil P.B."/>
        </authorList>
    </citation>
    <scope>NUCLEOTIDE SEQUENCE [LARGE SCALE GENOMIC DNA]</scope>
    <source>
        <strain evidence="5 6">RSA3</strain>
    </source>
</reference>
<evidence type="ECO:0000313" key="5">
    <source>
        <dbReference type="EMBL" id="KTS11211.1"/>
    </source>
</evidence>
<dbReference type="InterPro" id="IPR013784">
    <property type="entry name" value="Carb-bd-like_fold"/>
</dbReference>
<proteinExistence type="predicted"/>
<dbReference type="RefSeq" id="WP_058614358.1">
    <property type="nucleotide sequence ID" value="NZ_LDRV01000066.1"/>
</dbReference>
<evidence type="ECO:0000256" key="2">
    <source>
        <dbReference type="ARBA" id="ARBA00012595"/>
    </source>
</evidence>
<dbReference type="PANTHER" id="PTHR23303:SF14">
    <property type="entry name" value="BOS COMPLEX SUBUNIT NOMO1-RELATED"/>
    <property type="match status" value="1"/>
</dbReference>
<dbReference type="Gene3D" id="2.60.40.10">
    <property type="entry name" value="Immunoglobulins"/>
    <property type="match status" value="2"/>
</dbReference>
<dbReference type="GO" id="GO:0005975">
    <property type="term" value="P:carbohydrate metabolic process"/>
    <property type="evidence" value="ECO:0007669"/>
    <property type="project" value="UniProtKB-ARBA"/>
</dbReference>
<dbReference type="PANTHER" id="PTHR23303">
    <property type="entry name" value="CARBOXYPEPTIDASE REGULATORY REGION-CONTAINING"/>
    <property type="match status" value="1"/>
</dbReference>
<gene>
    <name evidence="5" type="ORF">RSA3_10880</name>
</gene>
<organism evidence="5 6">
    <name type="scientific">Microbacterium testaceum</name>
    <name type="common">Aureobacterium testaceum</name>
    <name type="synonym">Brevibacterium testaceum</name>
    <dbReference type="NCBI Taxonomy" id="2033"/>
    <lineage>
        <taxon>Bacteria</taxon>
        <taxon>Bacillati</taxon>
        <taxon>Actinomycetota</taxon>
        <taxon>Actinomycetes</taxon>
        <taxon>Micrococcales</taxon>
        <taxon>Microbacteriaceae</taxon>
        <taxon>Microbacterium</taxon>
    </lineage>
</organism>
<dbReference type="AlphaFoldDB" id="A0A147F6W7"/>
<dbReference type="Proteomes" id="UP000072189">
    <property type="component" value="Unassembled WGS sequence"/>
</dbReference>
<dbReference type="GO" id="GO:0030246">
    <property type="term" value="F:carbohydrate binding"/>
    <property type="evidence" value="ECO:0007669"/>
    <property type="project" value="InterPro"/>
</dbReference>
<evidence type="ECO:0000256" key="4">
    <source>
        <dbReference type="ARBA" id="ARBA00030238"/>
    </source>
</evidence>
<dbReference type="EC" id="3.2.1.1" evidence="2"/>
<comment type="catalytic activity">
    <reaction evidence="1">
        <text>Endohydrolysis of (1-&gt;4)-alpha-D-glucosidic linkages in polysaccharides containing three or more (1-&gt;4)-alpha-linked D-glucose units.</text>
        <dbReference type="EC" id="3.2.1.1"/>
    </reaction>
</comment>
<dbReference type="Pfam" id="PF13620">
    <property type="entry name" value="CarboxypepD_reg"/>
    <property type="match status" value="2"/>
</dbReference>
<dbReference type="Gene3D" id="2.60.40.1120">
    <property type="entry name" value="Carboxypeptidase-like, regulatory domain"/>
    <property type="match status" value="3"/>
</dbReference>
<evidence type="ECO:0000313" key="6">
    <source>
        <dbReference type="Proteomes" id="UP000072189"/>
    </source>
</evidence>
<dbReference type="GO" id="GO:0004556">
    <property type="term" value="F:alpha-amylase activity"/>
    <property type="evidence" value="ECO:0007669"/>
    <property type="project" value="UniProtKB-EC"/>
</dbReference>
<dbReference type="InterPro" id="IPR051417">
    <property type="entry name" value="SDr/BOS_complex"/>
</dbReference>
<dbReference type="EMBL" id="LDRV01000066">
    <property type="protein sequence ID" value="KTS11211.1"/>
    <property type="molecule type" value="Genomic_DNA"/>
</dbReference>
<dbReference type="InterPro" id="IPR013783">
    <property type="entry name" value="Ig-like_fold"/>
</dbReference>
<accession>A0A147F6W7</accession>
<sequence>MPAGTYYIQFQSYGRNVLDQWYGGNGDFSAATPVTVTAGQTKSGVNVVLAKGGELSGTVTTTSGAAVTSARVEVYRKSDGSWMWQNSTGTDSNGAFSLSRLLPGEYTLAFRSPDGQNLIGEWWNDKSTLAAATSISVAKGQAVSGLKAQLATAGTVTGTVAYADKTPVTGIAVTAYDRSGNVVGRGSTDASGRYTIQGLGGGSIAVGASAPGGMVFSGGTSSLTGATFIAVKAGARVSVDIGVAGVTVSGKVTVAGTSTPLTSGTVTLTGASGPQGAAVAIAADGSYTIRGVTAGKYVALVTPTSPSYVPTWSDGAASKDYADYFAVSASSVKKDLSVIRSGKVTFTVANAGYVGLYRWSSAGTTYVKSDYVSAGSTFTADGLEPGEYTVLIGRYYLGGTTDDAAASHFTVSSGKTKSLGLVDTAPKDGGSISGRVTASDATFASITAYDAKGQAFYSSTTSSGSGMTYTIANLPVGTYTVAAQITGYPTAWYGGRKAATVSVTKGANSTANIAATRADASLSGKVTKAGAAASGAGVQLLEVVSSTQTGQISYATAAPDGSYSFGSVLQSGRTYRITVWASGAAEKSVTFTASSGAITKNVALDALGRLSGLVSDRGTGKAVANIPVRAVRDGDDGEGYSTVTDAAGGYDFTGLRAGTYRVQFGAYSSGYAMPTDISGYGASTTPYYAPEWLDNSGTREGATAVTVTAGGKTAAKAGKVEQGGTVTGRVSGKTASGSTVWLKDATVSVYTLRDQLVVRTNAGGGAPGGYALSVRPGTYKICASLPETSAYAGLQPACRTGTITVTAGKITAGVDLALTSRTPPPRSRTGH</sequence>
<evidence type="ECO:0000256" key="3">
    <source>
        <dbReference type="ARBA" id="ARBA00022729"/>
    </source>
</evidence>
<dbReference type="PATRIC" id="fig|2033.7.peg.2930"/>
<keyword evidence="3" id="KW-0732">Signal</keyword>